<evidence type="ECO:0000259" key="5">
    <source>
        <dbReference type="Pfam" id="PF08406"/>
    </source>
</evidence>
<dbReference type="Proteomes" id="UP001157186">
    <property type="component" value="Unassembled WGS sequence"/>
</dbReference>
<name>A0ABQ6GS00_9GAMM</name>
<evidence type="ECO:0000313" key="6">
    <source>
        <dbReference type="EMBL" id="GLX76926.1"/>
    </source>
</evidence>
<gene>
    <name evidence="6" type="primary">nirQ</name>
    <name evidence="6" type="ORF">tinsulaeT_02660</name>
</gene>
<dbReference type="InterPro" id="IPR050764">
    <property type="entry name" value="CbbQ/NirQ/NorQ/GpvN"/>
</dbReference>
<dbReference type="Pfam" id="PF08406">
    <property type="entry name" value="CbbQ_C"/>
    <property type="match status" value="1"/>
</dbReference>
<evidence type="ECO:0000256" key="3">
    <source>
        <dbReference type="ARBA" id="ARBA00022840"/>
    </source>
</evidence>
<dbReference type="Pfam" id="PF07728">
    <property type="entry name" value="AAA_5"/>
    <property type="match status" value="1"/>
</dbReference>
<keyword evidence="2" id="KW-0547">Nucleotide-binding</keyword>
<feature type="domain" description="CbbQ/NirQ/NorQ C-terminal" evidence="5">
    <location>
        <begin position="184"/>
        <end position="266"/>
    </location>
</feature>
<dbReference type="InterPro" id="IPR027417">
    <property type="entry name" value="P-loop_NTPase"/>
</dbReference>
<evidence type="ECO:0000313" key="7">
    <source>
        <dbReference type="Proteomes" id="UP001157186"/>
    </source>
</evidence>
<dbReference type="EMBL" id="BSST01000001">
    <property type="protein sequence ID" value="GLX76926.1"/>
    <property type="molecule type" value="Genomic_DNA"/>
</dbReference>
<sequence length="271" mass="30490">MTTVNFNTKLNEKNALFYKEQEREVSVFEYAYQHNLPLLIKGPTGCGKTRFIAHMAEKLNKPLYTVACHDDLTAADLVGRHLIGPDGTYWQDGPLTKAVREGGICYLDEVVEARKDTTVVLHPLADDRRVLPLERTGELIEASPDFMLVVSYNPGYQNLLKGMKPSTRQRFVALRFDYPKTEIEQDIIINEAGVDAHLAYKLVELGQALRKLEQSDLDEVASTRLLIYAAKMMSSGMNALDVCRSCLAEPLSDEPDTVNAIMDVARIYFDE</sequence>
<dbReference type="Gene3D" id="3.40.50.300">
    <property type="entry name" value="P-loop containing nucleotide triphosphate hydrolases"/>
    <property type="match status" value="1"/>
</dbReference>
<dbReference type="InterPro" id="IPR011704">
    <property type="entry name" value="ATPase_dyneun-rel_AAA"/>
</dbReference>
<evidence type="ECO:0000259" key="4">
    <source>
        <dbReference type="Pfam" id="PF07728"/>
    </source>
</evidence>
<protein>
    <submittedName>
        <fullName evidence="6">Denitrification regulatory protein NirQ</fullName>
    </submittedName>
</protein>
<keyword evidence="3" id="KW-0067">ATP-binding</keyword>
<dbReference type="SUPFAM" id="SSF52540">
    <property type="entry name" value="P-loop containing nucleoside triphosphate hydrolases"/>
    <property type="match status" value="1"/>
</dbReference>
<comment type="caution">
    <text evidence="6">The sequence shown here is derived from an EMBL/GenBank/DDBJ whole genome shotgun (WGS) entry which is preliminary data.</text>
</comment>
<organism evidence="6 7">
    <name type="scientific">Thalassotalea insulae</name>
    <dbReference type="NCBI Taxonomy" id="2056778"/>
    <lineage>
        <taxon>Bacteria</taxon>
        <taxon>Pseudomonadati</taxon>
        <taxon>Pseudomonadota</taxon>
        <taxon>Gammaproteobacteria</taxon>
        <taxon>Alteromonadales</taxon>
        <taxon>Colwelliaceae</taxon>
        <taxon>Thalassotalea</taxon>
    </lineage>
</organism>
<keyword evidence="7" id="KW-1185">Reference proteome</keyword>
<dbReference type="InterPro" id="IPR013615">
    <property type="entry name" value="CbbQ_C"/>
</dbReference>
<dbReference type="PANTHER" id="PTHR42759">
    <property type="entry name" value="MOXR FAMILY PROTEIN"/>
    <property type="match status" value="1"/>
</dbReference>
<reference evidence="6 7" key="1">
    <citation type="submission" date="2023-03" db="EMBL/GenBank/DDBJ databases">
        <title>Draft genome sequence of Thalassotalea insulae KCTC 62186T.</title>
        <authorList>
            <person name="Sawabe T."/>
        </authorList>
    </citation>
    <scope>NUCLEOTIDE SEQUENCE [LARGE SCALE GENOMIC DNA]</scope>
    <source>
        <strain evidence="6 7">KCTC 62186</strain>
    </source>
</reference>
<evidence type="ECO:0000256" key="1">
    <source>
        <dbReference type="ARBA" id="ARBA00009417"/>
    </source>
</evidence>
<evidence type="ECO:0000256" key="2">
    <source>
        <dbReference type="ARBA" id="ARBA00022741"/>
    </source>
</evidence>
<proteinExistence type="inferred from homology"/>
<dbReference type="RefSeq" id="WP_284242718.1">
    <property type="nucleotide sequence ID" value="NZ_BSST01000001.1"/>
</dbReference>
<dbReference type="PANTHER" id="PTHR42759:SF7">
    <property type="entry name" value="DENITRIFICATION REGULATORY PROTEIN NIRQ"/>
    <property type="match status" value="1"/>
</dbReference>
<comment type="similarity">
    <text evidence="1">Belongs to the CbbQ/NirQ/NorQ/GpvN family.</text>
</comment>
<accession>A0ABQ6GS00</accession>
<feature type="domain" description="ATPase dynein-related AAA" evidence="4">
    <location>
        <begin position="37"/>
        <end position="171"/>
    </location>
</feature>